<dbReference type="CDD" id="cd01335">
    <property type="entry name" value="Radical_SAM"/>
    <property type="match status" value="1"/>
</dbReference>
<dbReference type="GO" id="GO:0003824">
    <property type="term" value="F:catalytic activity"/>
    <property type="evidence" value="ECO:0007669"/>
    <property type="project" value="InterPro"/>
</dbReference>
<dbReference type="RefSeq" id="WP_181738778.1">
    <property type="nucleotide sequence ID" value="NZ_JACEOL010000018.1"/>
</dbReference>
<dbReference type="EMBL" id="JACEOL010000018">
    <property type="protein sequence ID" value="MBA4601862.1"/>
    <property type="molecule type" value="Genomic_DNA"/>
</dbReference>
<dbReference type="InterPro" id="IPR013785">
    <property type="entry name" value="Aldolase_TIM"/>
</dbReference>
<dbReference type="GO" id="GO:0046872">
    <property type="term" value="F:metal ion binding"/>
    <property type="evidence" value="ECO:0007669"/>
    <property type="project" value="UniProtKB-KW"/>
</dbReference>
<keyword evidence="4" id="KW-0411">Iron-sulfur</keyword>
<gene>
    <name evidence="6" type="ORF">H2C83_05895</name>
</gene>
<dbReference type="Pfam" id="PF04055">
    <property type="entry name" value="Radical_SAM"/>
    <property type="match status" value="1"/>
</dbReference>
<name>A0A7W1XRK6_9BACL</name>
<keyword evidence="1" id="KW-0949">S-adenosyl-L-methionine</keyword>
<evidence type="ECO:0000256" key="1">
    <source>
        <dbReference type="ARBA" id="ARBA00022691"/>
    </source>
</evidence>
<keyword evidence="7" id="KW-1185">Reference proteome</keyword>
<evidence type="ECO:0000256" key="3">
    <source>
        <dbReference type="ARBA" id="ARBA00023004"/>
    </source>
</evidence>
<dbReference type="InterPro" id="IPR023885">
    <property type="entry name" value="4Fe4S-binding_SPASM_dom"/>
</dbReference>
<dbReference type="GO" id="GO:0051536">
    <property type="term" value="F:iron-sulfur cluster binding"/>
    <property type="evidence" value="ECO:0007669"/>
    <property type="project" value="UniProtKB-KW"/>
</dbReference>
<evidence type="ECO:0000313" key="6">
    <source>
        <dbReference type="EMBL" id="MBA4601862.1"/>
    </source>
</evidence>
<accession>A0A7W1XRK6</accession>
<dbReference type="PANTHER" id="PTHR11228">
    <property type="entry name" value="RADICAL SAM DOMAIN PROTEIN"/>
    <property type="match status" value="1"/>
</dbReference>
<evidence type="ECO:0000256" key="4">
    <source>
        <dbReference type="ARBA" id="ARBA00023014"/>
    </source>
</evidence>
<dbReference type="PANTHER" id="PTHR11228:SF7">
    <property type="entry name" value="PQQA PEPTIDE CYCLASE"/>
    <property type="match status" value="1"/>
</dbReference>
<evidence type="ECO:0000313" key="7">
    <source>
        <dbReference type="Proteomes" id="UP000538292"/>
    </source>
</evidence>
<dbReference type="PROSITE" id="PS51918">
    <property type="entry name" value="RADICAL_SAM"/>
    <property type="match status" value="1"/>
</dbReference>
<dbReference type="SFLD" id="SFLDF00365">
    <property type="entry name" value="thuricin_CD_(TrnCD-like)"/>
    <property type="match status" value="1"/>
</dbReference>
<feature type="domain" description="Radical SAM core" evidence="5">
    <location>
        <begin position="10"/>
        <end position="270"/>
    </location>
</feature>
<dbReference type="InterPro" id="IPR058240">
    <property type="entry name" value="rSAM_sf"/>
</dbReference>
<evidence type="ECO:0000256" key="2">
    <source>
        <dbReference type="ARBA" id="ARBA00022723"/>
    </source>
</evidence>
<protein>
    <submittedName>
        <fullName evidence="6">Radical SAM protein</fullName>
    </submittedName>
</protein>
<dbReference type="SFLD" id="SFLDG01386">
    <property type="entry name" value="main_SPASM_domain-containing"/>
    <property type="match status" value="1"/>
</dbReference>
<dbReference type="InterPro" id="IPR050377">
    <property type="entry name" value="Radical_SAM_PqqE_MftC-like"/>
</dbReference>
<keyword evidence="2" id="KW-0479">Metal-binding</keyword>
<evidence type="ECO:0000259" key="5">
    <source>
        <dbReference type="PROSITE" id="PS51918"/>
    </source>
</evidence>
<dbReference type="SFLD" id="SFLDS00029">
    <property type="entry name" value="Radical_SAM"/>
    <property type="match status" value="1"/>
</dbReference>
<sequence length="298" mass="32942">MALNATAIAKKPLRFLWLEITGQCQLECVHCYADSGPHGTHGSMSQKDWVGVIKDAARLGVNTLQFIGGEPTLHPDFPKLLKTAADHRIEVEIFSNLVHITPTLWDLFSNMRVSIATSWYSEDPKEHGAITNRNSFKMTKAGISEALRRGIPIRVGIIGIHEDQKVERARQLLMELGVREEQIGYDDLRQIGRGAHDEKSGPDQLCGHCADGVLAISSSGDVWPCVFSRFMPLGNVKKQMLSELVAKQVVEKARAELLTLWEDDLAACIPGKCEPQCPPRCSPSCSPCAPGKRCWPSY</sequence>
<dbReference type="Pfam" id="PF13186">
    <property type="entry name" value="SPASM"/>
    <property type="match status" value="1"/>
</dbReference>
<dbReference type="InterPro" id="IPR007197">
    <property type="entry name" value="rSAM"/>
</dbReference>
<organism evidence="6 7">
    <name type="scientific">Thermoactinomyces mirandus</name>
    <dbReference type="NCBI Taxonomy" id="2756294"/>
    <lineage>
        <taxon>Bacteria</taxon>
        <taxon>Bacillati</taxon>
        <taxon>Bacillota</taxon>
        <taxon>Bacilli</taxon>
        <taxon>Bacillales</taxon>
        <taxon>Thermoactinomycetaceae</taxon>
        <taxon>Thermoactinomyces</taxon>
    </lineage>
</organism>
<comment type="caution">
    <text evidence="6">The sequence shown here is derived from an EMBL/GenBank/DDBJ whole genome shotgun (WGS) entry which is preliminary data.</text>
</comment>
<proteinExistence type="predicted"/>
<keyword evidence="3" id="KW-0408">Iron</keyword>
<dbReference type="SFLD" id="SFLDG01067">
    <property type="entry name" value="SPASM/twitch_domain_containing"/>
    <property type="match status" value="1"/>
</dbReference>
<reference evidence="6 7" key="1">
    <citation type="submission" date="2020-07" db="EMBL/GenBank/DDBJ databases">
        <title>Thermoactinomyces phylogeny.</title>
        <authorList>
            <person name="Dunlap C."/>
        </authorList>
    </citation>
    <scope>NUCLEOTIDE SEQUENCE [LARGE SCALE GENOMIC DNA]</scope>
    <source>
        <strain evidence="6 7">AMNI-1</strain>
    </source>
</reference>
<dbReference type="SUPFAM" id="SSF102114">
    <property type="entry name" value="Radical SAM enzymes"/>
    <property type="match status" value="1"/>
</dbReference>
<dbReference type="SFLD" id="SFLDG01216">
    <property type="entry name" value="thioether_bond_formation_requi"/>
    <property type="match status" value="1"/>
</dbReference>
<dbReference type="AlphaFoldDB" id="A0A7W1XRK6"/>
<dbReference type="Proteomes" id="UP000538292">
    <property type="component" value="Unassembled WGS sequence"/>
</dbReference>
<dbReference type="Gene3D" id="3.20.20.70">
    <property type="entry name" value="Aldolase class I"/>
    <property type="match status" value="1"/>
</dbReference>